<name>A0A3D8RSC0_9EURO</name>
<sequence>MPRSKMWICHACGNLNDFDLFPRDYCIICRHDWCDHCTPLDSDSRRFYRELWGIHHQVTTDPPVTVAEDKYEVDSEGDADSDISETASSVFSDITGSSHTSADLRDMTEAGTSILVDLLSEDRLVISCCEDALHGARFRAETVQNKLRRLLKQSAIHMKSDPFPDPYDR</sequence>
<dbReference type="Proteomes" id="UP000256690">
    <property type="component" value="Unassembled WGS sequence"/>
</dbReference>
<proteinExistence type="predicted"/>
<gene>
    <name evidence="1" type="ORF">DSM5745_06838</name>
</gene>
<evidence type="ECO:0000313" key="1">
    <source>
        <dbReference type="EMBL" id="RDW76846.1"/>
    </source>
</evidence>
<reference evidence="1 2" key="1">
    <citation type="journal article" date="2018" name="IMA Fungus">
        <title>IMA Genome-F 9: Draft genome sequence of Annulohypoxylon stygium, Aspergillus mulundensis, Berkeleyomyces basicola (syn. Thielaviopsis basicola), Ceratocystis smalleyi, two Cercospora beticola strains, Coleophoma cylindrospora, Fusarium fracticaudum, Phialophora cf. hyalina, and Morchella septimelata.</title>
        <authorList>
            <person name="Wingfield B.D."/>
            <person name="Bills G.F."/>
            <person name="Dong Y."/>
            <person name="Huang W."/>
            <person name="Nel W.J."/>
            <person name="Swalarsk-Parry B.S."/>
            <person name="Vaghefi N."/>
            <person name="Wilken P.M."/>
            <person name="An Z."/>
            <person name="de Beer Z.W."/>
            <person name="De Vos L."/>
            <person name="Chen L."/>
            <person name="Duong T.A."/>
            <person name="Gao Y."/>
            <person name="Hammerbacher A."/>
            <person name="Kikkert J.R."/>
            <person name="Li Y."/>
            <person name="Li H."/>
            <person name="Li K."/>
            <person name="Li Q."/>
            <person name="Liu X."/>
            <person name="Ma X."/>
            <person name="Naidoo K."/>
            <person name="Pethybridge S.J."/>
            <person name="Sun J."/>
            <person name="Steenkamp E.T."/>
            <person name="van der Nest M.A."/>
            <person name="van Wyk S."/>
            <person name="Wingfield M.J."/>
            <person name="Xiong C."/>
            <person name="Yue Q."/>
            <person name="Zhang X."/>
        </authorList>
    </citation>
    <scope>NUCLEOTIDE SEQUENCE [LARGE SCALE GENOMIC DNA]</scope>
    <source>
        <strain evidence="1 2">DSM 5745</strain>
    </source>
</reference>
<dbReference type="RefSeq" id="XP_026603158.1">
    <property type="nucleotide sequence ID" value="XM_026748854.1"/>
</dbReference>
<accession>A0A3D8RSC0</accession>
<dbReference type="EMBL" id="PVWQ01000007">
    <property type="protein sequence ID" value="RDW76846.1"/>
    <property type="molecule type" value="Genomic_DNA"/>
</dbReference>
<dbReference type="GeneID" id="38117208"/>
<dbReference type="AlphaFoldDB" id="A0A3D8RSC0"/>
<protein>
    <submittedName>
        <fullName evidence="1">Uncharacterized protein</fullName>
    </submittedName>
</protein>
<evidence type="ECO:0000313" key="2">
    <source>
        <dbReference type="Proteomes" id="UP000256690"/>
    </source>
</evidence>
<comment type="caution">
    <text evidence="1">The sequence shown here is derived from an EMBL/GenBank/DDBJ whole genome shotgun (WGS) entry which is preliminary data.</text>
</comment>
<keyword evidence="2" id="KW-1185">Reference proteome</keyword>
<organism evidence="1 2">
    <name type="scientific">Aspergillus mulundensis</name>
    <dbReference type="NCBI Taxonomy" id="1810919"/>
    <lineage>
        <taxon>Eukaryota</taxon>
        <taxon>Fungi</taxon>
        <taxon>Dikarya</taxon>
        <taxon>Ascomycota</taxon>
        <taxon>Pezizomycotina</taxon>
        <taxon>Eurotiomycetes</taxon>
        <taxon>Eurotiomycetidae</taxon>
        <taxon>Eurotiales</taxon>
        <taxon>Aspergillaceae</taxon>
        <taxon>Aspergillus</taxon>
        <taxon>Aspergillus subgen. Nidulantes</taxon>
    </lineage>
</organism>